<dbReference type="AlphaFoldDB" id="A0A835FK06"/>
<gene>
    <name evidence="2" type="ORF">HU200_008799</name>
</gene>
<dbReference type="Gene3D" id="3.30.420.10">
    <property type="entry name" value="Ribonuclease H-like superfamily/Ribonuclease H"/>
    <property type="match status" value="1"/>
</dbReference>
<evidence type="ECO:0000313" key="2">
    <source>
        <dbReference type="EMBL" id="KAF8762953.1"/>
    </source>
</evidence>
<protein>
    <recommendedName>
        <fullName evidence="1">RNase H type-1 domain-containing protein</fullName>
    </recommendedName>
</protein>
<evidence type="ECO:0000313" key="3">
    <source>
        <dbReference type="Proteomes" id="UP000636709"/>
    </source>
</evidence>
<evidence type="ECO:0000259" key="1">
    <source>
        <dbReference type="Pfam" id="PF13456"/>
    </source>
</evidence>
<dbReference type="GO" id="GO:0004523">
    <property type="term" value="F:RNA-DNA hybrid ribonuclease activity"/>
    <property type="evidence" value="ECO:0007669"/>
    <property type="project" value="InterPro"/>
</dbReference>
<dbReference type="OrthoDB" id="679727at2759"/>
<dbReference type="InterPro" id="IPR044730">
    <property type="entry name" value="RNase_H-like_dom_plant"/>
</dbReference>
<dbReference type="EMBL" id="JACEFO010000592">
    <property type="protein sequence ID" value="KAF8762953.1"/>
    <property type="molecule type" value="Genomic_DNA"/>
</dbReference>
<dbReference type="CDD" id="cd06222">
    <property type="entry name" value="RNase_H_like"/>
    <property type="match status" value="1"/>
</dbReference>
<accession>A0A835FK06</accession>
<sequence>MNIKHRGIQDVDTRCPVCRRLDEDGGHCFLKCKIVWWDVRNKANAEAKVPRVEEVLHRTMEVAFQSDRRIKTSAPSVQRQEMQRWHPPPVDVLKINTDGSFREKEKDGAWGFVIRDSEGHGVLAGSGRLVAVHDALSAEGEACLAAIHAAMARGISQVIIETDSANLASALRSTSFDQAVGGAIFREARDLLSLHFSVIDVVFVPRSCNQCAHELARSGLTRDPDNPSIWNDPLPSFVNNLVGRDHIGPSYDE</sequence>
<dbReference type="InterPro" id="IPR036397">
    <property type="entry name" value="RNaseH_sf"/>
</dbReference>
<dbReference type="Proteomes" id="UP000636709">
    <property type="component" value="Unassembled WGS sequence"/>
</dbReference>
<dbReference type="Pfam" id="PF13456">
    <property type="entry name" value="RVT_3"/>
    <property type="match status" value="1"/>
</dbReference>
<dbReference type="PANTHER" id="PTHR47074">
    <property type="entry name" value="BNAC02G40300D PROTEIN"/>
    <property type="match status" value="1"/>
</dbReference>
<dbReference type="InterPro" id="IPR012337">
    <property type="entry name" value="RNaseH-like_sf"/>
</dbReference>
<organism evidence="2 3">
    <name type="scientific">Digitaria exilis</name>
    <dbReference type="NCBI Taxonomy" id="1010633"/>
    <lineage>
        <taxon>Eukaryota</taxon>
        <taxon>Viridiplantae</taxon>
        <taxon>Streptophyta</taxon>
        <taxon>Embryophyta</taxon>
        <taxon>Tracheophyta</taxon>
        <taxon>Spermatophyta</taxon>
        <taxon>Magnoliopsida</taxon>
        <taxon>Liliopsida</taxon>
        <taxon>Poales</taxon>
        <taxon>Poaceae</taxon>
        <taxon>PACMAD clade</taxon>
        <taxon>Panicoideae</taxon>
        <taxon>Panicodae</taxon>
        <taxon>Paniceae</taxon>
        <taxon>Anthephorinae</taxon>
        <taxon>Digitaria</taxon>
    </lineage>
</organism>
<reference evidence="2" key="1">
    <citation type="submission" date="2020-07" db="EMBL/GenBank/DDBJ databases">
        <title>Genome sequence and genetic diversity analysis of an under-domesticated orphan crop, white fonio (Digitaria exilis).</title>
        <authorList>
            <person name="Bennetzen J.L."/>
            <person name="Chen S."/>
            <person name="Ma X."/>
            <person name="Wang X."/>
            <person name="Yssel A.E.J."/>
            <person name="Chaluvadi S.R."/>
            <person name="Johnson M."/>
            <person name="Gangashetty P."/>
            <person name="Hamidou F."/>
            <person name="Sanogo M.D."/>
            <person name="Zwaenepoel A."/>
            <person name="Wallace J."/>
            <person name="Van De Peer Y."/>
            <person name="Van Deynze A."/>
        </authorList>
    </citation>
    <scope>NUCLEOTIDE SEQUENCE</scope>
    <source>
        <tissue evidence="2">Leaves</tissue>
    </source>
</reference>
<dbReference type="InterPro" id="IPR052929">
    <property type="entry name" value="RNase_H-like_EbsB-rel"/>
</dbReference>
<dbReference type="InterPro" id="IPR002156">
    <property type="entry name" value="RNaseH_domain"/>
</dbReference>
<dbReference type="GO" id="GO:0003676">
    <property type="term" value="F:nucleic acid binding"/>
    <property type="evidence" value="ECO:0007669"/>
    <property type="project" value="InterPro"/>
</dbReference>
<dbReference type="SUPFAM" id="SSF53098">
    <property type="entry name" value="Ribonuclease H-like"/>
    <property type="match status" value="1"/>
</dbReference>
<comment type="caution">
    <text evidence="2">The sequence shown here is derived from an EMBL/GenBank/DDBJ whole genome shotgun (WGS) entry which is preliminary data.</text>
</comment>
<keyword evidence="3" id="KW-1185">Reference proteome</keyword>
<feature type="domain" description="RNase H type-1" evidence="1">
    <location>
        <begin position="96"/>
        <end position="218"/>
    </location>
</feature>
<proteinExistence type="predicted"/>
<name>A0A835FK06_9POAL</name>
<dbReference type="PANTHER" id="PTHR47074:SF70">
    <property type="entry name" value="OS07G0513450 PROTEIN"/>
    <property type="match status" value="1"/>
</dbReference>